<feature type="transmembrane region" description="Helical" evidence="8">
    <location>
        <begin position="314"/>
        <end position="338"/>
    </location>
</feature>
<dbReference type="STRING" id="7574.A0A1S3HYG7"/>
<accession>A0A1S3HYG7</accession>
<sequence length="1433" mass="160960">METKAEETERPSGSISCSDRCRVVLKLVIGILVSLLMTSSLVLNKLSLVWLLGGTHINNLRLETWYAAFALVLLYPELFALIKVFWNTSFIKKTKTHQWPSGIALFVGFLVSFSEVASFMVFTLEVAPRLPIQVLLPVMSAVFAVGLCYEQWEGYRIQAMNARNQAVKYDGNFTMAKPEGLQERESPHTYEANWKRVLKTVIGFSGVWSTCAIAGIVALTSALPWFQALCLPTCLLILSLAWSPKVQVYIVKSHEDTFLGRWKATALYTVFKIIILIVGFSIIMVIRMRESVILNANFYVKLTDGLYGCYEPVVFYPLLIHFSSTAVAHVMSFVATTLCMPILGMTLPSIIATPLAILLGILVCSASRGVLDPLICTTGGLWVWCAFGLAAMAWLAPLLIKGKDLNRNSGILLKPMEELFIQPTFNSVFLDQHFILNYKYDGFTCKAHVTDPARAEKSRVFICTTMYREAEFEMARLLSSLHKISATEKLKHVYLEAHIFLDNGVSDNHVTEFATQMISLLHSKMEVSLHQGNELLTPYGLQLNWVLPGGMPFFIHLKDSTKVKSKKRWSQVMYMAYILNYRLMRDISKDIAQGLIKGKHNNADDSLYVGYASDQEWRTNTATLTKNSDDSDTNAEPEEEFATINNPSTPYYLRENKRYLKTMLDRNPDLKHFTEPRDSSDQGFFTGVDDDEVDDDSDSDSSDGHTPPRSLRFQDDTEPWPDYEGDTSSCADASFVGGMMPPIKIVDADGNETYEYSETFLDNSVTVLRLSSTNLARPVGPPPPPPPQKFPASSNRSWNYPEVPARSQGRKISSKMLKARRPVNHQDSRAQLIRQDSAITSEETGHVNLGYEDETDTEAIPKVENIKPKTVFSISKKTVPSMRTPQLGRMPLDDHTYILATDADMAFNEDSLIDLLKLCNHDRRLGGACGRTHPIGQSTGPLVWYQKFEYAKDFWMIKSSQNVIGSVMCCPGCFSLYRASAVRDVIPHYAGPTEQPFDVFIKDTGEDRWMCTLMMLRGWKLEYNAFCDNSTFCPDTFEEFMKQRRRWVLSDMANMLLVFKNIFKLAQKNDNFSLAYIFYMLQMFIIVLLSPASTIVILAGGLDIVYGIPFEIIGPVLGLLVLLYSLVCIVGSIKLQCRLSLVLTLILGLMMLSIVVGGSVYVVQDINEDVSSGTVEFQEYYLILLLIASLVYAAIIHPKECPLLAHGISYLVGFPAMQVLLPIYAICNIVDQSWGTRDNNKSKKVRVSCFNRKGKKYHKTLSRKSRISTTSGAAPVGGIEEVVEVESTDESEDVEVECTADHFHSMLDGNEQQIEEHVFWERMHEIVLGKGVNLGLDQASLASGLRNLRNICLLSLLILNALWLVLLSVFYFNANFNLVKLNVYGLITGAVYGLVLAVQVVGMTVHRVEALFTRYAVIIFGHDRPIWINKRTA</sequence>
<keyword evidence="6 8" id="KW-0472">Membrane</keyword>
<dbReference type="KEGG" id="lak:106159002"/>
<evidence type="ECO:0000256" key="7">
    <source>
        <dbReference type="SAM" id="MobiDB-lite"/>
    </source>
</evidence>
<evidence type="ECO:0000256" key="3">
    <source>
        <dbReference type="ARBA" id="ARBA00022676"/>
    </source>
</evidence>
<evidence type="ECO:0000313" key="9">
    <source>
        <dbReference type="Proteomes" id="UP000085678"/>
    </source>
</evidence>
<feature type="region of interest" description="Disordered" evidence="7">
    <location>
        <begin position="776"/>
        <end position="810"/>
    </location>
</feature>
<feature type="transmembrane region" description="Helical" evidence="8">
    <location>
        <begin position="1180"/>
        <end position="1196"/>
    </location>
</feature>
<protein>
    <recommendedName>
        <fullName evidence="2">chitin synthase</fullName>
        <ecNumber evidence="2">2.4.1.16</ecNumber>
    </recommendedName>
</protein>
<feature type="compositionally biased region" description="Acidic residues" evidence="7">
    <location>
        <begin position="688"/>
        <end position="701"/>
    </location>
</feature>
<evidence type="ECO:0000256" key="5">
    <source>
        <dbReference type="ARBA" id="ARBA00022989"/>
    </source>
</evidence>
<dbReference type="EC" id="2.4.1.16" evidence="2"/>
<feature type="compositionally biased region" description="Basic and acidic residues" evidence="7">
    <location>
        <begin position="670"/>
        <end position="680"/>
    </location>
</feature>
<keyword evidence="3" id="KW-0808">Transferase</keyword>
<gene>
    <name evidence="10" type="primary">LOC106159002</name>
</gene>
<feature type="compositionally biased region" description="Acidic residues" evidence="7">
    <location>
        <begin position="630"/>
        <end position="641"/>
    </location>
</feature>
<evidence type="ECO:0000256" key="6">
    <source>
        <dbReference type="ARBA" id="ARBA00023136"/>
    </source>
</evidence>
<keyword evidence="4 8" id="KW-0812">Transmembrane</keyword>
<feature type="transmembrane region" description="Helical" evidence="8">
    <location>
        <begin position="1139"/>
        <end position="1160"/>
    </location>
</feature>
<dbReference type="Pfam" id="PF03142">
    <property type="entry name" value="Chitin_synth_2"/>
    <property type="match status" value="1"/>
</dbReference>
<proteinExistence type="predicted"/>
<feature type="transmembrane region" description="Helical" evidence="8">
    <location>
        <begin position="64"/>
        <end position="82"/>
    </location>
</feature>
<feature type="transmembrane region" description="Helical" evidence="8">
    <location>
        <begin position="1351"/>
        <end position="1372"/>
    </location>
</feature>
<dbReference type="InParanoid" id="A0A1S3HYG7"/>
<feature type="transmembrane region" description="Helical" evidence="8">
    <location>
        <begin position="197"/>
        <end position="219"/>
    </location>
</feature>
<dbReference type="SUPFAM" id="SSF53448">
    <property type="entry name" value="Nucleotide-diphospho-sugar transferases"/>
    <property type="match status" value="1"/>
</dbReference>
<keyword evidence="9" id="KW-1185">Reference proteome</keyword>
<dbReference type="GeneID" id="106159002"/>
<dbReference type="Proteomes" id="UP000085678">
    <property type="component" value="Unplaced"/>
</dbReference>
<feature type="transmembrane region" description="Helical" evidence="8">
    <location>
        <begin position="350"/>
        <end position="369"/>
    </location>
</feature>
<feature type="transmembrane region" description="Helical" evidence="8">
    <location>
        <begin position="381"/>
        <end position="400"/>
    </location>
</feature>
<dbReference type="InterPro" id="IPR004835">
    <property type="entry name" value="Chitin_synth"/>
</dbReference>
<reference evidence="10" key="1">
    <citation type="submission" date="2025-08" db="UniProtKB">
        <authorList>
            <consortium name="RefSeq"/>
        </authorList>
    </citation>
    <scope>IDENTIFICATION</scope>
    <source>
        <tissue evidence="10">Gonads</tissue>
    </source>
</reference>
<keyword evidence="5 8" id="KW-1133">Transmembrane helix</keyword>
<name>A0A1S3HYG7_LINAN</name>
<feature type="transmembrane region" description="Helical" evidence="8">
    <location>
        <begin position="1074"/>
        <end position="1098"/>
    </location>
</feature>
<comment type="subcellular location">
    <subcellularLocation>
        <location evidence="1">Membrane</location>
        <topology evidence="1">Multi-pass membrane protein</topology>
    </subcellularLocation>
</comment>
<evidence type="ECO:0000256" key="4">
    <source>
        <dbReference type="ARBA" id="ARBA00022692"/>
    </source>
</evidence>
<feature type="compositionally biased region" description="Acidic residues" evidence="7">
    <location>
        <begin position="716"/>
        <end position="725"/>
    </location>
</feature>
<feature type="transmembrane region" description="Helical" evidence="8">
    <location>
        <begin position="103"/>
        <end position="124"/>
    </location>
</feature>
<feature type="transmembrane region" description="Helical" evidence="8">
    <location>
        <begin position="23"/>
        <end position="44"/>
    </location>
</feature>
<feature type="transmembrane region" description="Helical" evidence="8">
    <location>
        <begin position="265"/>
        <end position="286"/>
    </location>
</feature>
<dbReference type="RefSeq" id="XP_013390611.1">
    <property type="nucleotide sequence ID" value="XM_013535157.1"/>
</dbReference>
<keyword evidence="3" id="KW-0328">Glycosyltransferase</keyword>
<dbReference type="GO" id="GO:0006031">
    <property type="term" value="P:chitin biosynthetic process"/>
    <property type="evidence" value="ECO:0007669"/>
    <property type="project" value="TreeGrafter"/>
</dbReference>
<evidence type="ECO:0000256" key="2">
    <source>
        <dbReference type="ARBA" id="ARBA00012543"/>
    </source>
</evidence>
<evidence type="ECO:0000313" key="10">
    <source>
        <dbReference type="RefSeq" id="XP_013390611.1"/>
    </source>
</evidence>
<feature type="transmembrane region" description="Helical" evidence="8">
    <location>
        <begin position="1384"/>
        <end position="1405"/>
    </location>
</feature>
<dbReference type="GO" id="GO:0004100">
    <property type="term" value="F:chitin synthase activity"/>
    <property type="evidence" value="ECO:0007669"/>
    <property type="project" value="UniProtKB-EC"/>
</dbReference>
<dbReference type="InterPro" id="IPR029044">
    <property type="entry name" value="Nucleotide-diphossugar_trans"/>
</dbReference>
<organism evidence="9 10">
    <name type="scientific">Lingula anatina</name>
    <name type="common">Brachiopod</name>
    <name type="synonym">Lingula unguis</name>
    <dbReference type="NCBI Taxonomy" id="7574"/>
    <lineage>
        <taxon>Eukaryota</taxon>
        <taxon>Metazoa</taxon>
        <taxon>Spiralia</taxon>
        <taxon>Lophotrochozoa</taxon>
        <taxon>Brachiopoda</taxon>
        <taxon>Linguliformea</taxon>
        <taxon>Lingulata</taxon>
        <taxon>Lingulida</taxon>
        <taxon>Linguloidea</taxon>
        <taxon>Lingulidae</taxon>
        <taxon>Lingula</taxon>
    </lineage>
</organism>
<feature type="region of interest" description="Disordered" evidence="7">
    <location>
        <begin position="670"/>
        <end position="728"/>
    </location>
</feature>
<feature type="compositionally biased region" description="Pro residues" evidence="7">
    <location>
        <begin position="779"/>
        <end position="789"/>
    </location>
</feature>
<feature type="transmembrane region" description="Helical" evidence="8">
    <location>
        <begin position="1104"/>
        <end position="1127"/>
    </location>
</feature>
<dbReference type="OrthoDB" id="370884at2759"/>
<dbReference type="PANTHER" id="PTHR22914:SF41">
    <property type="entry name" value="CHITIN SYNTHASE 7"/>
    <property type="match status" value="1"/>
</dbReference>
<dbReference type="GO" id="GO:0071944">
    <property type="term" value="C:cell periphery"/>
    <property type="evidence" value="ECO:0007669"/>
    <property type="project" value="TreeGrafter"/>
</dbReference>
<evidence type="ECO:0000256" key="8">
    <source>
        <dbReference type="SAM" id="Phobius"/>
    </source>
</evidence>
<feature type="region of interest" description="Disordered" evidence="7">
    <location>
        <begin position="623"/>
        <end position="649"/>
    </location>
</feature>
<dbReference type="GO" id="GO:0016020">
    <property type="term" value="C:membrane"/>
    <property type="evidence" value="ECO:0007669"/>
    <property type="project" value="UniProtKB-SubCell"/>
</dbReference>
<feature type="transmembrane region" description="Helical" evidence="8">
    <location>
        <begin position="130"/>
        <end position="149"/>
    </location>
</feature>
<dbReference type="PANTHER" id="PTHR22914">
    <property type="entry name" value="CHITIN SYNTHASE"/>
    <property type="match status" value="1"/>
</dbReference>
<evidence type="ECO:0000256" key="1">
    <source>
        <dbReference type="ARBA" id="ARBA00004141"/>
    </source>
</evidence>